<keyword evidence="2" id="KW-1185">Reference proteome</keyword>
<evidence type="ECO:0000313" key="2">
    <source>
        <dbReference type="Proteomes" id="UP000242715"/>
    </source>
</evidence>
<evidence type="ECO:0000313" key="1">
    <source>
        <dbReference type="EMBL" id="GAU26910.1"/>
    </source>
</evidence>
<reference evidence="2" key="1">
    <citation type="journal article" date="2017" name="Front. Plant Sci.">
        <title>Climate Clever Clovers: New Paradigm to Reduce the Environmental Footprint of Ruminants by Breeding Low Methanogenic Forages Utilizing Haplotype Variation.</title>
        <authorList>
            <person name="Kaur P."/>
            <person name="Appels R."/>
            <person name="Bayer P.E."/>
            <person name="Keeble-Gagnere G."/>
            <person name="Wang J."/>
            <person name="Hirakawa H."/>
            <person name="Shirasawa K."/>
            <person name="Vercoe P."/>
            <person name="Stefanova K."/>
            <person name="Durmic Z."/>
            <person name="Nichols P."/>
            <person name="Revell C."/>
            <person name="Isobe S.N."/>
            <person name="Edwards D."/>
            <person name="Erskine W."/>
        </authorList>
    </citation>
    <scope>NUCLEOTIDE SEQUENCE [LARGE SCALE GENOMIC DNA]</scope>
    <source>
        <strain evidence="2">cv. Daliak</strain>
    </source>
</reference>
<protein>
    <submittedName>
        <fullName evidence="1">Uncharacterized protein</fullName>
    </submittedName>
</protein>
<dbReference type="EMBL" id="DF973344">
    <property type="protein sequence ID" value="GAU26910.1"/>
    <property type="molecule type" value="Genomic_DNA"/>
</dbReference>
<accession>A0A2Z6MT93</accession>
<gene>
    <name evidence="1" type="ORF">TSUD_05800</name>
</gene>
<sequence length="60" mass="6805">MAAAIQRDSNGDSKKRQRPHYNLMTHCRCQRRVTSPVVVLCGGRVRKRMEMMIEGGETAS</sequence>
<dbReference type="Proteomes" id="UP000242715">
    <property type="component" value="Unassembled WGS sequence"/>
</dbReference>
<organism evidence="1 2">
    <name type="scientific">Trifolium subterraneum</name>
    <name type="common">Subterranean clover</name>
    <dbReference type="NCBI Taxonomy" id="3900"/>
    <lineage>
        <taxon>Eukaryota</taxon>
        <taxon>Viridiplantae</taxon>
        <taxon>Streptophyta</taxon>
        <taxon>Embryophyta</taxon>
        <taxon>Tracheophyta</taxon>
        <taxon>Spermatophyta</taxon>
        <taxon>Magnoliopsida</taxon>
        <taxon>eudicotyledons</taxon>
        <taxon>Gunneridae</taxon>
        <taxon>Pentapetalae</taxon>
        <taxon>rosids</taxon>
        <taxon>fabids</taxon>
        <taxon>Fabales</taxon>
        <taxon>Fabaceae</taxon>
        <taxon>Papilionoideae</taxon>
        <taxon>50 kb inversion clade</taxon>
        <taxon>NPAAA clade</taxon>
        <taxon>Hologalegina</taxon>
        <taxon>IRL clade</taxon>
        <taxon>Trifolieae</taxon>
        <taxon>Trifolium</taxon>
    </lineage>
</organism>
<proteinExistence type="predicted"/>
<dbReference type="AlphaFoldDB" id="A0A2Z6MT93"/>
<name>A0A2Z6MT93_TRISU</name>